<dbReference type="Gene3D" id="1.20.1050.10">
    <property type="match status" value="1"/>
</dbReference>
<keyword evidence="10" id="KW-1185">Reference proteome</keyword>
<dbReference type="SUPFAM" id="SSF52833">
    <property type="entry name" value="Thioredoxin-like"/>
    <property type="match status" value="1"/>
</dbReference>
<reference evidence="9 10" key="1">
    <citation type="submission" date="2015-04" db="EMBL/GenBank/DDBJ databases">
        <authorList>
            <person name="Syromyatnikov M.Y."/>
            <person name="Popov V.N."/>
        </authorList>
    </citation>
    <scope>NUCLEOTIDE SEQUENCE [LARGE SCALE GENOMIC DNA]</scope>
</reference>
<comment type="subunit">
    <text evidence="2">Homodimer.</text>
</comment>
<dbReference type="GO" id="GO:0006749">
    <property type="term" value="P:glutathione metabolic process"/>
    <property type="evidence" value="ECO:0007669"/>
    <property type="project" value="TreeGrafter"/>
</dbReference>
<dbReference type="Gene3D" id="3.40.30.10">
    <property type="entry name" value="Glutaredoxin"/>
    <property type="match status" value="1"/>
</dbReference>
<dbReference type="PROSITE" id="PS50404">
    <property type="entry name" value="GST_NTER"/>
    <property type="match status" value="1"/>
</dbReference>
<evidence type="ECO:0000256" key="1">
    <source>
        <dbReference type="ARBA" id="ARBA00009899"/>
    </source>
</evidence>
<dbReference type="SFLD" id="SFLDS00019">
    <property type="entry name" value="Glutathione_Transferase_(cytos"/>
    <property type="match status" value="1"/>
</dbReference>
<comment type="catalytic activity">
    <reaction evidence="6">
        <text>RX + glutathione = an S-substituted glutathione + a halide anion + H(+)</text>
        <dbReference type="Rhea" id="RHEA:16437"/>
        <dbReference type="ChEBI" id="CHEBI:15378"/>
        <dbReference type="ChEBI" id="CHEBI:16042"/>
        <dbReference type="ChEBI" id="CHEBI:17792"/>
        <dbReference type="ChEBI" id="CHEBI:57925"/>
        <dbReference type="ChEBI" id="CHEBI:90779"/>
        <dbReference type="EC" id="2.5.1.18"/>
    </reaction>
</comment>
<dbReference type="GO" id="GO:0004364">
    <property type="term" value="F:glutathione transferase activity"/>
    <property type="evidence" value="ECO:0007669"/>
    <property type="project" value="UniProtKB-EC"/>
</dbReference>
<gene>
    <name evidence="9" type="ORF">CLUMA_CG021007</name>
</gene>
<dbReference type="InterPro" id="IPR036282">
    <property type="entry name" value="Glutathione-S-Trfase_C_sf"/>
</dbReference>
<proteinExistence type="inferred from homology"/>
<accession>A0A1J1J8J0</accession>
<name>A0A1J1J8J0_9DIPT</name>
<evidence type="ECO:0000256" key="2">
    <source>
        <dbReference type="ARBA" id="ARBA00011738"/>
    </source>
</evidence>
<comment type="similarity">
    <text evidence="1">Belongs to the GST superfamily. Theta family.</text>
</comment>
<dbReference type="EC" id="2.5.1.18" evidence="3"/>
<evidence type="ECO:0000313" key="9">
    <source>
        <dbReference type="EMBL" id="CRL08282.1"/>
    </source>
</evidence>
<organism evidence="9 10">
    <name type="scientific">Clunio marinus</name>
    <dbReference type="NCBI Taxonomy" id="568069"/>
    <lineage>
        <taxon>Eukaryota</taxon>
        <taxon>Metazoa</taxon>
        <taxon>Ecdysozoa</taxon>
        <taxon>Arthropoda</taxon>
        <taxon>Hexapoda</taxon>
        <taxon>Insecta</taxon>
        <taxon>Pterygota</taxon>
        <taxon>Neoptera</taxon>
        <taxon>Endopterygota</taxon>
        <taxon>Diptera</taxon>
        <taxon>Nematocera</taxon>
        <taxon>Chironomoidea</taxon>
        <taxon>Chironomidae</taxon>
        <taxon>Clunio</taxon>
    </lineage>
</organism>
<feature type="domain" description="GST C-terminal" evidence="8">
    <location>
        <begin position="89"/>
        <end position="211"/>
    </location>
</feature>
<dbReference type="InterPro" id="IPR004046">
    <property type="entry name" value="GST_C"/>
</dbReference>
<evidence type="ECO:0000256" key="6">
    <source>
        <dbReference type="ARBA" id="ARBA00047960"/>
    </source>
</evidence>
<dbReference type="InterPro" id="IPR036249">
    <property type="entry name" value="Thioredoxin-like_sf"/>
</dbReference>
<dbReference type="PROSITE" id="PS50405">
    <property type="entry name" value="GST_CTER"/>
    <property type="match status" value="1"/>
</dbReference>
<dbReference type="OrthoDB" id="2309723at2759"/>
<dbReference type="InterPro" id="IPR004045">
    <property type="entry name" value="Glutathione_S-Trfase_N"/>
</dbReference>
<dbReference type="PANTHER" id="PTHR43969:SF3">
    <property type="entry name" value="GLUTATHIONE S TRANSFERASE E11, ISOFORM A-RELATED"/>
    <property type="match status" value="1"/>
</dbReference>
<protein>
    <recommendedName>
        <fullName evidence="3">glutathione transferase</fullName>
        <ecNumber evidence="3">2.5.1.18</ecNumber>
    </recommendedName>
    <alternativeName>
        <fullName evidence="5">GST class-theta</fullName>
    </alternativeName>
</protein>
<dbReference type="Proteomes" id="UP000183832">
    <property type="component" value="Unassembled WGS sequence"/>
</dbReference>
<dbReference type="InterPro" id="IPR010987">
    <property type="entry name" value="Glutathione-S-Trfase_C-like"/>
</dbReference>
<keyword evidence="4" id="KW-0808">Transferase</keyword>
<dbReference type="Pfam" id="PF02798">
    <property type="entry name" value="GST_N"/>
    <property type="match status" value="1"/>
</dbReference>
<feature type="domain" description="GST N-terminal" evidence="7">
    <location>
        <begin position="2"/>
        <end position="83"/>
    </location>
</feature>
<dbReference type="STRING" id="568069.A0A1J1J8J0"/>
<evidence type="ECO:0000256" key="3">
    <source>
        <dbReference type="ARBA" id="ARBA00012452"/>
    </source>
</evidence>
<sequence>MKNLVLFYTNSSSNCRCVEAIAKTIGIDLEFKFINLYREENLNPKYLSINPIGTVPALIDGNIKVFDSHAIGIYLVEKYAIVDSLYPKDLLKRTRINQILFFEASYLFARLFEIHDSICNGRDLTISSAKIKYVERGYENTERLFSEGNQFVAGNDMTLADFSVWSTLLVLDLLIPINNQKYPKLRTYLKLLEEHPCYQANFGGAQKQADFIEKCMEKAKNYKINTFELIYPRPPI</sequence>
<dbReference type="PANTHER" id="PTHR43969">
    <property type="entry name" value="GLUTATHIONE S TRANSFERASE D10, ISOFORM A-RELATED"/>
    <property type="match status" value="1"/>
</dbReference>
<evidence type="ECO:0000259" key="8">
    <source>
        <dbReference type="PROSITE" id="PS50405"/>
    </source>
</evidence>
<evidence type="ECO:0000259" key="7">
    <source>
        <dbReference type="PROSITE" id="PS50404"/>
    </source>
</evidence>
<dbReference type="SFLD" id="SFLDG00358">
    <property type="entry name" value="Main_(cytGST)"/>
    <property type="match status" value="1"/>
</dbReference>
<evidence type="ECO:0000256" key="5">
    <source>
        <dbReference type="ARBA" id="ARBA00041523"/>
    </source>
</evidence>
<dbReference type="AlphaFoldDB" id="A0A1J1J8J0"/>
<dbReference type="EMBL" id="CVRI01000074">
    <property type="protein sequence ID" value="CRL08282.1"/>
    <property type="molecule type" value="Genomic_DNA"/>
</dbReference>
<dbReference type="InterPro" id="IPR040079">
    <property type="entry name" value="Glutathione_S-Trfase"/>
</dbReference>
<dbReference type="FunFam" id="1.20.1050.10:FF:000007">
    <property type="entry name" value="Glutathione S-transferase 1-1"/>
    <property type="match status" value="1"/>
</dbReference>
<dbReference type="SUPFAM" id="SSF47616">
    <property type="entry name" value="GST C-terminal domain-like"/>
    <property type="match status" value="1"/>
</dbReference>
<evidence type="ECO:0000256" key="4">
    <source>
        <dbReference type="ARBA" id="ARBA00022679"/>
    </source>
</evidence>
<dbReference type="Pfam" id="PF14497">
    <property type="entry name" value="GST_C_3"/>
    <property type="match status" value="1"/>
</dbReference>
<evidence type="ECO:0000313" key="10">
    <source>
        <dbReference type="Proteomes" id="UP000183832"/>
    </source>
</evidence>